<sequence>MAKSQNNNSVKNSKVDLIKLGSNSTPKTFSKDTTVKDQVVNARKAASINKEKAKKKAKMAKASRKKNKK</sequence>
<gene>
    <name evidence="2" type="ORF">FDK22_00190</name>
</gene>
<dbReference type="AlphaFoldDB" id="A0A5R8Y2Z0"/>
<comment type="caution">
    <text evidence="2">The sequence shown here is derived from an EMBL/GenBank/DDBJ whole genome shotgun (WGS) entry which is preliminary data.</text>
</comment>
<proteinExistence type="predicted"/>
<organism evidence="2 3">
    <name type="scientific">Arcobacter arenosus</name>
    <dbReference type="NCBI Taxonomy" id="2576037"/>
    <lineage>
        <taxon>Bacteria</taxon>
        <taxon>Pseudomonadati</taxon>
        <taxon>Campylobacterota</taxon>
        <taxon>Epsilonproteobacteria</taxon>
        <taxon>Campylobacterales</taxon>
        <taxon>Arcobacteraceae</taxon>
        <taxon>Arcobacter</taxon>
    </lineage>
</organism>
<evidence type="ECO:0000313" key="3">
    <source>
        <dbReference type="Proteomes" id="UP000308901"/>
    </source>
</evidence>
<dbReference type="RefSeq" id="WP_138150758.1">
    <property type="nucleotide sequence ID" value="NZ_VANU01000001.1"/>
</dbReference>
<keyword evidence="3" id="KW-1185">Reference proteome</keyword>
<dbReference type="Proteomes" id="UP000308901">
    <property type="component" value="Unassembled WGS sequence"/>
</dbReference>
<feature type="compositionally biased region" description="Basic residues" evidence="1">
    <location>
        <begin position="52"/>
        <end position="69"/>
    </location>
</feature>
<evidence type="ECO:0000256" key="1">
    <source>
        <dbReference type="SAM" id="MobiDB-lite"/>
    </source>
</evidence>
<feature type="compositionally biased region" description="Low complexity" evidence="1">
    <location>
        <begin position="1"/>
        <end position="12"/>
    </location>
</feature>
<name>A0A5R8Y2Z0_9BACT</name>
<feature type="region of interest" description="Disordered" evidence="1">
    <location>
        <begin position="1"/>
        <end position="69"/>
    </location>
</feature>
<reference evidence="2 3" key="1">
    <citation type="submission" date="2019-05" db="EMBL/GenBank/DDBJ databases">
        <title>Arcobacter sp. nov., isolated from sea sediment.</title>
        <authorList>
            <person name="Kim W."/>
        </authorList>
    </citation>
    <scope>NUCLEOTIDE SEQUENCE [LARGE SCALE GENOMIC DNA]</scope>
    <source>
        <strain evidence="2 3">CAU 1517</strain>
    </source>
</reference>
<protein>
    <submittedName>
        <fullName evidence="2">Uncharacterized protein</fullName>
    </submittedName>
</protein>
<accession>A0A5R8Y2Z0</accession>
<evidence type="ECO:0000313" key="2">
    <source>
        <dbReference type="EMBL" id="TLP40467.1"/>
    </source>
</evidence>
<dbReference type="EMBL" id="VANU01000001">
    <property type="protein sequence ID" value="TLP40467.1"/>
    <property type="molecule type" value="Genomic_DNA"/>
</dbReference>